<dbReference type="eggNOG" id="COG0583">
    <property type="taxonomic scope" value="Bacteria"/>
</dbReference>
<dbReference type="InterPro" id="IPR036388">
    <property type="entry name" value="WH-like_DNA-bd_sf"/>
</dbReference>
<organism evidence="6 7">
    <name type="scientific">Marinobacter nanhaiticus D15-8W</name>
    <dbReference type="NCBI Taxonomy" id="626887"/>
    <lineage>
        <taxon>Bacteria</taxon>
        <taxon>Pseudomonadati</taxon>
        <taxon>Pseudomonadota</taxon>
        <taxon>Gammaproteobacteria</taxon>
        <taxon>Pseudomonadales</taxon>
        <taxon>Marinobacteraceae</taxon>
        <taxon>Marinobacter</taxon>
    </lineage>
</organism>
<dbReference type="Gene3D" id="1.10.10.10">
    <property type="entry name" value="Winged helix-like DNA-binding domain superfamily/Winged helix DNA-binding domain"/>
    <property type="match status" value="1"/>
</dbReference>
<evidence type="ECO:0000256" key="4">
    <source>
        <dbReference type="ARBA" id="ARBA00023163"/>
    </source>
</evidence>
<dbReference type="HOGENOM" id="CLU_039613_37_0_6"/>
<evidence type="ECO:0000259" key="5">
    <source>
        <dbReference type="PROSITE" id="PS50931"/>
    </source>
</evidence>
<gene>
    <name evidence="6" type="ORF">J057_07336</name>
</gene>
<dbReference type="OrthoDB" id="5526340at2"/>
<reference evidence="6 7" key="1">
    <citation type="journal article" date="2013" name="Genome Announc.">
        <title>Genome Sequence of the Polycyclic Aromatic Hydrocarbon-Degrading Bacterium Strain Marinobacter nanhaiticus D15-8WT.</title>
        <authorList>
            <person name="Cui Z."/>
            <person name="Gao W."/>
            <person name="Li Q."/>
            <person name="Xu G."/>
            <person name="Zheng L."/>
        </authorList>
    </citation>
    <scope>NUCLEOTIDE SEQUENCE [LARGE SCALE GENOMIC DNA]</scope>
    <source>
        <strain evidence="6 7">D15-8W</strain>
    </source>
</reference>
<dbReference type="AlphaFoldDB" id="N6W4R6"/>
<dbReference type="GO" id="GO:0003700">
    <property type="term" value="F:DNA-binding transcription factor activity"/>
    <property type="evidence" value="ECO:0007669"/>
    <property type="project" value="InterPro"/>
</dbReference>
<dbReference type="STRING" id="626887.J057_07336"/>
<sequence length="325" mass="36862">MKLPPLRALPVFEAVARLNSFSRAADELNVSQSAVSHQIKALEDYLGEALFQRSGRYLVLTEEGRTYHDNISSALLQIERATESVLGEATSRLRLAVLSSFAVRWLIPRLPSLQRAHSQLDLVLEMTSETPQLSDRVADCFITIHRGSQAFTYDLLYRERLFPICSRQYWRTICETLALPEDAAEDDHLALTPEQVARFPLLSTYSIYGRESGDWAAWFGVAEQALPAKARIQHFSHMLMALEAARFHQGIALTNDYMLSEEADAEAFVRLPCHTLITGDCFYFAHKTSRRNEPGIRRMRRWLIEQAMASGLRTRIETESGTDPA</sequence>
<dbReference type="SUPFAM" id="SSF53850">
    <property type="entry name" value="Periplasmic binding protein-like II"/>
    <property type="match status" value="1"/>
</dbReference>
<dbReference type="PRINTS" id="PR00039">
    <property type="entry name" value="HTHLYSR"/>
</dbReference>
<dbReference type="RefSeq" id="WP_004579440.1">
    <property type="nucleotide sequence ID" value="NZ_AP028878.1"/>
</dbReference>
<dbReference type="EMBL" id="APLQ01000011">
    <property type="protein sequence ID" value="ENO15144.1"/>
    <property type="molecule type" value="Genomic_DNA"/>
</dbReference>
<dbReference type="InterPro" id="IPR058163">
    <property type="entry name" value="LysR-type_TF_proteobact-type"/>
</dbReference>
<dbReference type="GO" id="GO:0009891">
    <property type="term" value="P:positive regulation of biosynthetic process"/>
    <property type="evidence" value="ECO:0007669"/>
    <property type="project" value="UniProtKB-ARBA"/>
</dbReference>
<dbReference type="InterPro" id="IPR036390">
    <property type="entry name" value="WH_DNA-bd_sf"/>
</dbReference>
<comment type="caution">
    <text evidence="6">The sequence shown here is derived from an EMBL/GenBank/DDBJ whole genome shotgun (WGS) entry which is preliminary data.</text>
</comment>
<dbReference type="PATRIC" id="fig|626887.3.peg.1455"/>
<keyword evidence="7" id="KW-1185">Reference proteome</keyword>
<name>N6W4R6_9GAMM</name>
<comment type="similarity">
    <text evidence="1">Belongs to the LysR transcriptional regulatory family.</text>
</comment>
<dbReference type="Gene3D" id="3.40.190.10">
    <property type="entry name" value="Periplasmic binding protein-like II"/>
    <property type="match status" value="2"/>
</dbReference>
<dbReference type="Pfam" id="PF03466">
    <property type="entry name" value="LysR_substrate"/>
    <property type="match status" value="1"/>
</dbReference>
<protein>
    <submittedName>
        <fullName evidence="6">LysR family transcriptional regulator</fullName>
    </submittedName>
</protein>
<dbReference type="InterPro" id="IPR000847">
    <property type="entry name" value="LysR_HTH_N"/>
</dbReference>
<keyword evidence="2" id="KW-0805">Transcription regulation</keyword>
<keyword evidence="4" id="KW-0804">Transcription</keyword>
<evidence type="ECO:0000256" key="3">
    <source>
        <dbReference type="ARBA" id="ARBA00023125"/>
    </source>
</evidence>
<dbReference type="PROSITE" id="PS50931">
    <property type="entry name" value="HTH_LYSR"/>
    <property type="match status" value="1"/>
</dbReference>
<dbReference type="PANTHER" id="PTHR30537">
    <property type="entry name" value="HTH-TYPE TRANSCRIPTIONAL REGULATOR"/>
    <property type="match status" value="1"/>
</dbReference>
<dbReference type="InterPro" id="IPR005119">
    <property type="entry name" value="LysR_subst-bd"/>
</dbReference>
<keyword evidence="3" id="KW-0238">DNA-binding</keyword>
<dbReference type="GO" id="GO:0043565">
    <property type="term" value="F:sequence-specific DNA binding"/>
    <property type="evidence" value="ECO:0007669"/>
    <property type="project" value="TreeGrafter"/>
</dbReference>
<accession>N6W4R6</accession>
<evidence type="ECO:0000313" key="6">
    <source>
        <dbReference type="EMBL" id="ENO15144.1"/>
    </source>
</evidence>
<dbReference type="PANTHER" id="PTHR30537:SF26">
    <property type="entry name" value="GLYCINE CLEAVAGE SYSTEM TRANSCRIPTIONAL ACTIVATOR"/>
    <property type="match status" value="1"/>
</dbReference>
<evidence type="ECO:0000256" key="1">
    <source>
        <dbReference type="ARBA" id="ARBA00009437"/>
    </source>
</evidence>
<feature type="domain" description="HTH lysR-type" evidence="5">
    <location>
        <begin position="4"/>
        <end position="61"/>
    </location>
</feature>
<dbReference type="FunFam" id="1.10.10.10:FF:000038">
    <property type="entry name" value="Glycine cleavage system transcriptional activator"/>
    <property type="match status" value="1"/>
</dbReference>
<evidence type="ECO:0000313" key="7">
    <source>
        <dbReference type="Proteomes" id="UP000013165"/>
    </source>
</evidence>
<dbReference type="SUPFAM" id="SSF46785">
    <property type="entry name" value="Winged helix' DNA-binding domain"/>
    <property type="match status" value="1"/>
</dbReference>
<dbReference type="Proteomes" id="UP000013165">
    <property type="component" value="Unassembled WGS sequence"/>
</dbReference>
<proteinExistence type="inferred from homology"/>
<dbReference type="GO" id="GO:0006351">
    <property type="term" value="P:DNA-templated transcription"/>
    <property type="evidence" value="ECO:0007669"/>
    <property type="project" value="TreeGrafter"/>
</dbReference>
<dbReference type="Pfam" id="PF00126">
    <property type="entry name" value="HTH_1"/>
    <property type="match status" value="1"/>
</dbReference>
<evidence type="ECO:0000256" key="2">
    <source>
        <dbReference type="ARBA" id="ARBA00023015"/>
    </source>
</evidence>